<evidence type="ECO:0000313" key="2">
    <source>
        <dbReference type="Proteomes" id="UP000317909"/>
    </source>
</evidence>
<keyword evidence="2" id="KW-1185">Reference proteome</keyword>
<organism evidence="1 2">
    <name type="scientific">Lacipirellula limnantheis</name>
    <dbReference type="NCBI Taxonomy" id="2528024"/>
    <lineage>
        <taxon>Bacteria</taxon>
        <taxon>Pseudomonadati</taxon>
        <taxon>Planctomycetota</taxon>
        <taxon>Planctomycetia</taxon>
        <taxon>Pirellulales</taxon>
        <taxon>Lacipirellulaceae</taxon>
        <taxon>Lacipirellula</taxon>
    </lineage>
</organism>
<gene>
    <name evidence="1" type="ORF">I41_40380</name>
</gene>
<proteinExistence type="predicted"/>
<accession>A0A517U2H6</accession>
<reference evidence="1 2" key="1">
    <citation type="submission" date="2019-02" db="EMBL/GenBank/DDBJ databases">
        <title>Deep-cultivation of Planctomycetes and their phenomic and genomic characterization uncovers novel biology.</title>
        <authorList>
            <person name="Wiegand S."/>
            <person name="Jogler M."/>
            <person name="Boedeker C."/>
            <person name="Pinto D."/>
            <person name="Vollmers J."/>
            <person name="Rivas-Marin E."/>
            <person name="Kohn T."/>
            <person name="Peeters S.H."/>
            <person name="Heuer A."/>
            <person name="Rast P."/>
            <person name="Oberbeckmann S."/>
            <person name="Bunk B."/>
            <person name="Jeske O."/>
            <person name="Meyerdierks A."/>
            <person name="Storesund J.E."/>
            <person name="Kallscheuer N."/>
            <person name="Luecker S."/>
            <person name="Lage O.M."/>
            <person name="Pohl T."/>
            <person name="Merkel B.J."/>
            <person name="Hornburger P."/>
            <person name="Mueller R.-W."/>
            <person name="Bruemmer F."/>
            <person name="Labrenz M."/>
            <person name="Spormann A.M."/>
            <person name="Op den Camp H."/>
            <person name="Overmann J."/>
            <person name="Amann R."/>
            <person name="Jetten M.S.M."/>
            <person name="Mascher T."/>
            <person name="Medema M.H."/>
            <person name="Devos D.P."/>
            <person name="Kaster A.-K."/>
            <person name="Ovreas L."/>
            <person name="Rohde M."/>
            <person name="Galperin M.Y."/>
            <person name="Jogler C."/>
        </authorList>
    </citation>
    <scope>NUCLEOTIDE SEQUENCE [LARGE SCALE GENOMIC DNA]</scope>
    <source>
        <strain evidence="1 2">I41</strain>
    </source>
</reference>
<dbReference type="RefSeq" id="WP_145434555.1">
    <property type="nucleotide sequence ID" value="NZ_CP036339.1"/>
</dbReference>
<dbReference type="KEGG" id="llh:I41_40380"/>
<protein>
    <submittedName>
        <fullName evidence="1">Uncharacterized protein</fullName>
    </submittedName>
</protein>
<name>A0A517U2H6_9BACT</name>
<dbReference type="AlphaFoldDB" id="A0A517U2H6"/>
<dbReference type="Proteomes" id="UP000317909">
    <property type="component" value="Chromosome"/>
</dbReference>
<sequence>MEYPQKPLQRQQVLAVCNGNYVEFFAERNIDIHVAKIPQPDTCGLEDLAEQCLECSIPLRFRHLFDRSKLRGNAFIAPLAATVALYARAKRRALSQVDRIAEDERGAVA</sequence>
<dbReference type="EMBL" id="CP036339">
    <property type="protein sequence ID" value="QDT74835.1"/>
    <property type="molecule type" value="Genomic_DNA"/>
</dbReference>
<evidence type="ECO:0000313" key="1">
    <source>
        <dbReference type="EMBL" id="QDT74835.1"/>
    </source>
</evidence>